<dbReference type="SUPFAM" id="SSF53474">
    <property type="entry name" value="alpha/beta-Hydrolases"/>
    <property type="match status" value="1"/>
</dbReference>
<dbReference type="Proteomes" id="UP000658320">
    <property type="component" value="Unassembled WGS sequence"/>
</dbReference>
<dbReference type="InterPro" id="IPR050309">
    <property type="entry name" value="Type-B_Carboxylest/Lipase"/>
</dbReference>
<gene>
    <name evidence="2" type="ORF">GCM10010251_28130</name>
</gene>
<reference evidence="2" key="2">
    <citation type="submission" date="2020-09" db="EMBL/GenBank/DDBJ databases">
        <authorList>
            <person name="Sun Q."/>
            <person name="Ohkuma M."/>
        </authorList>
    </citation>
    <scope>NUCLEOTIDE SEQUENCE</scope>
    <source>
        <strain evidence="2">JCM 4346</strain>
    </source>
</reference>
<keyword evidence="3" id="KW-1185">Reference proteome</keyword>
<dbReference type="AlphaFoldDB" id="A0A918C879"/>
<organism evidence="2 3">
    <name type="scientific">Streptomyces aurantiogriseus</name>
    <dbReference type="NCBI Taxonomy" id="66870"/>
    <lineage>
        <taxon>Bacteria</taxon>
        <taxon>Bacillati</taxon>
        <taxon>Actinomycetota</taxon>
        <taxon>Actinomycetes</taxon>
        <taxon>Kitasatosporales</taxon>
        <taxon>Streptomycetaceae</taxon>
        <taxon>Streptomyces</taxon>
    </lineage>
</organism>
<dbReference type="InterPro" id="IPR029058">
    <property type="entry name" value="AB_hydrolase_fold"/>
</dbReference>
<dbReference type="Pfam" id="PF00135">
    <property type="entry name" value="COesterase"/>
    <property type="match status" value="1"/>
</dbReference>
<sequence>MALPPARPHACGVGDPYNVTLFGESAGGHSTCAHLAAPSSAGLFDRVVLQSAPCTSTMGKRNRRDALAEGVATAADDFARTGRTAWKPTTPAATNAQQLASGPGGIKPVDFAKDHHYAFWKTLR</sequence>
<reference evidence="2" key="1">
    <citation type="journal article" date="2014" name="Int. J. Syst. Evol. Microbiol.">
        <title>Complete genome sequence of Corynebacterium casei LMG S-19264T (=DSM 44701T), isolated from a smear-ripened cheese.</title>
        <authorList>
            <consortium name="US DOE Joint Genome Institute (JGI-PGF)"/>
            <person name="Walter F."/>
            <person name="Albersmeier A."/>
            <person name="Kalinowski J."/>
            <person name="Ruckert C."/>
        </authorList>
    </citation>
    <scope>NUCLEOTIDE SEQUENCE</scope>
    <source>
        <strain evidence="2">JCM 4346</strain>
    </source>
</reference>
<name>A0A918C879_9ACTN</name>
<proteinExistence type="predicted"/>
<dbReference type="Gene3D" id="3.40.50.1820">
    <property type="entry name" value="alpha/beta hydrolase"/>
    <property type="match status" value="1"/>
</dbReference>
<feature type="domain" description="Carboxylesterase type B" evidence="1">
    <location>
        <begin position="14"/>
        <end position="71"/>
    </location>
</feature>
<dbReference type="EMBL" id="BMSX01000005">
    <property type="protein sequence ID" value="GGR10553.1"/>
    <property type="molecule type" value="Genomic_DNA"/>
</dbReference>
<evidence type="ECO:0000259" key="1">
    <source>
        <dbReference type="Pfam" id="PF00135"/>
    </source>
</evidence>
<dbReference type="PANTHER" id="PTHR11559">
    <property type="entry name" value="CARBOXYLESTERASE"/>
    <property type="match status" value="1"/>
</dbReference>
<dbReference type="InterPro" id="IPR002018">
    <property type="entry name" value="CarbesteraseB"/>
</dbReference>
<evidence type="ECO:0000313" key="3">
    <source>
        <dbReference type="Proteomes" id="UP000658320"/>
    </source>
</evidence>
<dbReference type="RefSeq" id="WP_189936012.1">
    <property type="nucleotide sequence ID" value="NZ_BMSX01000005.1"/>
</dbReference>
<accession>A0A918C879</accession>
<protein>
    <recommendedName>
        <fullName evidence="1">Carboxylesterase type B domain-containing protein</fullName>
    </recommendedName>
</protein>
<evidence type="ECO:0000313" key="2">
    <source>
        <dbReference type="EMBL" id="GGR10553.1"/>
    </source>
</evidence>
<comment type="caution">
    <text evidence="2">The sequence shown here is derived from an EMBL/GenBank/DDBJ whole genome shotgun (WGS) entry which is preliminary data.</text>
</comment>